<protein>
    <recommendedName>
        <fullName evidence="2">histidine kinase</fullName>
        <ecNumber evidence="2">2.7.13.3</ecNumber>
    </recommendedName>
</protein>
<organism evidence="5 6">
    <name type="scientific">Aliivibrio sifiae</name>
    <dbReference type="NCBI Taxonomy" id="566293"/>
    <lineage>
        <taxon>Bacteria</taxon>
        <taxon>Pseudomonadati</taxon>
        <taxon>Pseudomonadota</taxon>
        <taxon>Gammaproteobacteria</taxon>
        <taxon>Vibrionales</taxon>
        <taxon>Vibrionaceae</taxon>
        <taxon>Aliivibrio</taxon>
    </lineage>
</organism>
<reference evidence="4" key="4">
    <citation type="submission" date="2023-01" db="EMBL/GenBank/DDBJ databases">
        <title>Draft genome sequence of Aliivibrio sifiae strain NBRC 105001.</title>
        <authorList>
            <person name="Sun Q."/>
            <person name="Mori K."/>
        </authorList>
    </citation>
    <scope>NUCLEOTIDE SEQUENCE</scope>
    <source>
        <strain evidence="4">NBRC 105001</strain>
    </source>
</reference>
<comment type="caution">
    <text evidence="5">The sequence shown here is derived from an EMBL/GenBank/DDBJ whole genome shotgun (WGS) entry which is preliminary data.</text>
</comment>
<dbReference type="InterPro" id="IPR003661">
    <property type="entry name" value="HisK_dim/P_dom"/>
</dbReference>
<gene>
    <name evidence="5" type="ORF">BTO23_02870</name>
    <name evidence="4" type="ORF">GCM10007855_27610</name>
</gene>
<dbReference type="AlphaFoldDB" id="A0A2S7XH72"/>
<dbReference type="EMBL" id="BSOU01000007">
    <property type="protein sequence ID" value="GLR75887.1"/>
    <property type="molecule type" value="Genomic_DNA"/>
</dbReference>
<dbReference type="Proteomes" id="UP001156660">
    <property type="component" value="Unassembled WGS sequence"/>
</dbReference>
<feature type="domain" description="Signal transduction histidine kinase dimerisation/phosphoacceptor" evidence="3">
    <location>
        <begin position="93"/>
        <end position="158"/>
    </location>
</feature>
<evidence type="ECO:0000313" key="4">
    <source>
        <dbReference type="EMBL" id="GLR75887.1"/>
    </source>
</evidence>
<reference evidence="7" key="3">
    <citation type="journal article" date="2019" name="Int. J. Syst. Evol. Microbiol.">
        <title>The Global Catalogue of Microorganisms (GCM) 10K type strain sequencing project: providing services to taxonomists for standard genome sequencing and annotation.</title>
        <authorList>
            <consortium name="The Broad Institute Genomics Platform"/>
            <consortium name="The Broad Institute Genome Sequencing Center for Infectious Disease"/>
            <person name="Wu L."/>
            <person name="Ma J."/>
        </authorList>
    </citation>
    <scope>NUCLEOTIDE SEQUENCE [LARGE SCALE GENOMIC DNA]</scope>
    <source>
        <strain evidence="7">NBRC 105001</strain>
    </source>
</reference>
<reference evidence="4" key="1">
    <citation type="journal article" date="2014" name="Int. J. Syst. Evol. Microbiol.">
        <title>Complete genome of a new Firmicutes species belonging to the dominant human colonic microbiota ('Ruminococcus bicirculans') reveals two chromosomes and a selective capacity to utilize plant glucans.</title>
        <authorList>
            <consortium name="NISC Comparative Sequencing Program"/>
            <person name="Wegmann U."/>
            <person name="Louis P."/>
            <person name="Goesmann A."/>
            <person name="Henrissat B."/>
            <person name="Duncan S.H."/>
            <person name="Flint H.J."/>
        </authorList>
    </citation>
    <scope>NUCLEOTIDE SEQUENCE</scope>
    <source>
        <strain evidence="4">NBRC 105001</strain>
    </source>
</reference>
<name>A0A2S7XH72_9GAMM</name>
<dbReference type="SMART" id="SM00388">
    <property type="entry name" value="HisKA"/>
    <property type="match status" value="1"/>
</dbReference>
<dbReference type="GO" id="GO:0000155">
    <property type="term" value="F:phosphorelay sensor kinase activity"/>
    <property type="evidence" value="ECO:0007669"/>
    <property type="project" value="InterPro"/>
</dbReference>
<sequence>MNILDARINALVRRTFGKQAKTELQFDDLCLNLNSHTLSRQGLTFCLNPTQLIIMKSLLLSAPKDISGNTQGTALLIQTINTNYQQIEQLIKRERVFTRYASHELCTPLMVMKGATSLFDQSNVPDFLQRQKQRLNDAIEEMTDFIDALLSLTRDASDNKNTTKFYRSAMEAELDNILRANSHLYTL</sequence>
<dbReference type="EMBL" id="MSCP01000001">
    <property type="protein sequence ID" value="PQJ93054.1"/>
    <property type="molecule type" value="Genomic_DNA"/>
</dbReference>
<dbReference type="SUPFAM" id="SSF47384">
    <property type="entry name" value="Homodimeric domain of signal transducing histidine kinase"/>
    <property type="match status" value="1"/>
</dbReference>
<dbReference type="Pfam" id="PF00512">
    <property type="entry name" value="HisKA"/>
    <property type="match status" value="1"/>
</dbReference>
<dbReference type="Proteomes" id="UP000239273">
    <property type="component" value="Unassembled WGS sequence"/>
</dbReference>
<dbReference type="CDD" id="cd00082">
    <property type="entry name" value="HisKA"/>
    <property type="match status" value="1"/>
</dbReference>
<evidence type="ECO:0000256" key="2">
    <source>
        <dbReference type="ARBA" id="ARBA00012438"/>
    </source>
</evidence>
<comment type="catalytic activity">
    <reaction evidence="1">
        <text>ATP + protein L-histidine = ADP + protein N-phospho-L-histidine.</text>
        <dbReference type="EC" id="2.7.13.3"/>
    </reaction>
</comment>
<proteinExistence type="predicted"/>
<accession>A0A2S7XH72</accession>
<dbReference type="InterPro" id="IPR036097">
    <property type="entry name" value="HisK_dim/P_sf"/>
</dbReference>
<keyword evidence="7" id="KW-1185">Reference proteome</keyword>
<dbReference type="RefSeq" id="WP_245922070.1">
    <property type="nucleotide sequence ID" value="NZ_BSOU01000007.1"/>
</dbReference>
<dbReference type="EC" id="2.7.13.3" evidence="2"/>
<evidence type="ECO:0000313" key="5">
    <source>
        <dbReference type="EMBL" id="PQJ93054.1"/>
    </source>
</evidence>
<reference evidence="5 6" key="2">
    <citation type="submission" date="2016-12" db="EMBL/GenBank/DDBJ databases">
        <title>Diversity of luminous bacteria.</title>
        <authorList>
            <person name="Yoshizawa S."/>
            <person name="Kogure K."/>
        </authorList>
    </citation>
    <scope>NUCLEOTIDE SEQUENCE [LARGE SCALE GENOMIC DNA]</scope>
    <source>
        <strain evidence="5 6">NBRC 105001</strain>
    </source>
</reference>
<evidence type="ECO:0000313" key="7">
    <source>
        <dbReference type="Proteomes" id="UP001156660"/>
    </source>
</evidence>
<evidence type="ECO:0000259" key="3">
    <source>
        <dbReference type="SMART" id="SM00388"/>
    </source>
</evidence>
<evidence type="ECO:0000256" key="1">
    <source>
        <dbReference type="ARBA" id="ARBA00000085"/>
    </source>
</evidence>
<evidence type="ECO:0000313" key="6">
    <source>
        <dbReference type="Proteomes" id="UP000239273"/>
    </source>
</evidence>
<dbReference type="Gene3D" id="1.10.287.130">
    <property type="match status" value="1"/>
</dbReference>